<protein>
    <submittedName>
        <fullName evidence="1">Uncharacterized protein</fullName>
    </submittedName>
</protein>
<evidence type="ECO:0000313" key="1">
    <source>
        <dbReference type="EMBL" id="CAI5734600.1"/>
    </source>
</evidence>
<evidence type="ECO:0000313" key="2">
    <source>
        <dbReference type="Proteomes" id="UP001159659"/>
    </source>
</evidence>
<reference evidence="1" key="1">
    <citation type="submission" date="2022-12" db="EMBL/GenBank/DDBJ databases">
        <authorList>
            <person name="Webb A."/>
        </authorList>
    </citation>
    <scope>NUCLEOTIDE SEQUENCE</scope>
    <source>
        <strain evidence="1">Pf2</strain>
    </source>
</reference>
<proteinExistence type="predicted"/>
<sequence length="237" mass="26705">MTLLFRASLQRLNDNHYTEIDRCFAALAPLRTPVEPDLFSQKSGFSLAHLGISIGSPKQGISFVCTSDDALRRLGRVQILICDTVFTIRKYSSYHTLYSVDLQRLPADVPDLAIYDWFIARGARLILITPTQVLGELKSRARTVYFNSVACPGPLFEPNDEPLRELFFFEGERSCYVQHRLRRYNRVKPPSLRPPPRPAIKVSDTYMYIDAGDVSPVAVPTTASSSHDTSLTPPIRT</sequence>
<gene>
    <name evidence="1" type="ORF">PFR002_LOCUS7534</name>
</gene>
<accession>A0AAV0UCF2</accession>
<organism evidence="1 2">
    <name type="scientific">Peronospora farinosa</name>
    <dbReference type="NCBI Taxonomy" id="134698"/>
    <lineage>
        <taxon>Eukaryota</taxon>
        <taxon>Sar</taxon>
        <taxon>Stramenopiles</taxon>
        <taxon>Oomycota</taxon>
        <taxon>Peronosporomycetes</taxon>
        <taxon>Peronosporales</taxon>
        <taxon>Peronosporaceae</taxon>
        <taxon>Peronospora</taxon>
    </lineage>
</organism>
<dbReference type="Proteomes" id="UP001159659">
    <property type="component" value="Unassembled WGS sequence"/>
</dbReference>
<name>A0AAV0UCF2_9STRA</name>
<dbReference type="EMBL" id="CANTFK010000961">
    <property type="protein sequence ID" value="CAI5734600.1"/>
    <property type="molecule type" value="Genomic_DNA"/>
</dbReference>
<dbReference type="AlphaFoldDB" id="A0AAV0UCF2"/>
<comment type="caution">
    <text evidence="1">The sequence shown here is derived from an EMBL/GenBank/DDBJ whole genome shotgun (WGS) entry which is preliminary data.</text>
</comment>